<keyword evidence="2" id="KW-0560">Oxidoreductase</keyword>
<evidence type="ECO:0000256" key="3">
    <source>
        <dbReference type="RuleBase" id="RU000363"/>
    </source>
</evidence>
<organism evidence="5 6">
    <name type="scientific">Oceanisphaera marina</name>
    <dbReference type="NCBI Taxonomy" id="2017550"/>
    <lineage>
        <taxon>Bacteria</taxon>
        <taxon>Pseudomonadati</taxon>
        <taxon>Pseudomonadota</taxon>
        <taxon>Gammaproteobacteria</taxon>
        <taxon>Aeromonadales</taxon>
        <taxon>Aeromonadaceae</taxon>
        <taxon>Oceanisphaera</taxon>
    </lineage>
</organism>
<name>A0ABQ1IXW5_9GAMM</name>
<evidence type="ECO:0000256" key="2">
    <source>
        <dbReference type="ARBA" id="ARBA00023002"/>
    </source>
</evidence>
<dbReference type="PANTHER" id="PTHR43658:SF8">
    <property type="entry name" value="17-BETA-HYDROXYSTEROID DEHYDROGENASE 14-RELATED"/>
    <property type="match status" value="1"/>
</dbReference>
<dbReference type="PRINTS" id="PR00080">
    <property type="entry name" value="SDRFAMILY"/>
</dbReference>
<proteinExistence type="inferred from homology"/>
<dbReference type="Gene3D" id="3.40.50.720">
    <property type="entry name" value="NAD(P)-binding Rossmann-like Domain"/>
    <property type="match status" value="1"/>
</dbReference>
<accession>A0ABQ1IXW5</accession>
<dbReference type="NCBIfam" id="NF006072">
    <property type="entry name" value="PRK08217.1"/>
    <property type="match status" value="1"/>
</dbReference>
<dbReference type="InterPro" id="IPR036291">
    <property type="entry name" value="NAD(P)-bd_dom_sf"/>
</dbReference>
<gene>
    <name evidence="5" type="ORF">GCM10011502_28840</name>
</gene>
<dbReference type="PRINTS" id="PR00081">
    <property type="entry name" value="GDHRDH"/>
</dbReference>
<comment type="similarity">
    <text evidence="1 3">Belongs to the short-chain dehydrogenases/reductases (SDR) family.</text>
</comment>
<dbReference type="Pfam" id="PF00106">
    <property type="entry name" value="adh_short"/>
    <property type="match status" value="1"/>
</dbReference>
<dbReference type="SUPFAM" id="SSF51735">
    <property type="entry name" value="NAD(P)-binding Rossmann-fold domains"/>
    <property type="match status" value="1"/>
</dbReference>
<keyword evidence="6" id="KW-1185">Reference proteome</keyword>
<comment type="caution">
    <text evidence="5">The sequence shown here is derived from an EMBL/GenBank/DDBJ whole genome shotgun (WGS) entry which is preliminary data.</text>
</comment>
<dbReference type="InterPro" id="IPR020904">
    <property type="entry name" value="Sc_DH/Rdtase_CS"/>
</dbReference>
<evidence type="ECO:0000313" key="5">
    <source>
        <dbReference type="EMBL" id="GGB53890.1"/>
    </source>
</evidence>
<dbReference type="SMART" id="SM00822">
    <property type="entry name" value="PKS_KR"/>
    <property type="match status" value="1"/>
</dbReference>
<dbReference type="InterPro" id="IPR057326">
    <property type="entry name" value="KR_dom"/>
</dbReference>
<dbReference type="PROSITE" id="PS00061">
    <property type="entry name" value="ADH_SHORT"/>
    <property type="match status" value="1"/>
</dbReference>
<sequence length="266" mass="28386">MDIKGKVVAITGAGRGLGQAMALHLAAKGAVLALLDNNEQDLAKTGEMIAAKGARVGVYLCDISDEEQVVQTFGQLVRELHGLQLLVNNAGLMQDALLVKWQDGKLVSKMSLTQWQSVLEVNLTGTFLCGREAAAHMAELDKGGLIVNISSVARAGNRGQSNYSATKAGVAALVVCWAGELSRYGIRVAGIAPGAIATEMTAQMKPEVMARLTRQIPAGRLAEIDELVHSLQYIIDNDYFHGRILEMDGGLRLYPIFVNCPCALLG</sequence>
<protein>
    <submittedName>
        <fullName evidence="5">3-ketoacyl-ACP reductase</fullName>
    </submittedName>
</protein>
<dbReference type="Proteomes" id="UP000646152">
    <property type="component" value="Unassembled WGS sequence"/>
</dbReference>
<evidence type="ECO:0000259" key="4">
    <source>
        <dbReference type="SMART" id="SM00822"/>
    </source>
</evidence>
<feature type="domain" description="Ketoreductase" evidence="4">
    <location>
        <begin position="6"/>
        <end position="194"/>
    </location>
</feature>
<reference evidence="6" key="1">
    <citation type="journal article" date="2019" name="Int. J. Syst. Evol. Microbiol.">
        <title>The Global Catalogue of Microorganisms (GCM) 10K type strain sequencing project: providing services to taxonomists for standard genome sequencing and annotation.</title>
        <authorList>
            <consortium name="The Broad Institute Genomics Platform"/>
            <consortium name="The Broad Institute Genome Sequencing Center for Infectious Disease"/>
            <person name="Wu L."/>
            <person name="Ma J."/>
        </authorList>
    </citation>
    <scope>NUCLEOTIDE SEQUENCE [LARGE SCALE GENOMIC DNA]</scope>
    <source>
        <strain evidence="6">CGMCC 1.15923</strain>
    </source>
</reference>
<dbReference type="PANTHER" id="PTHR43658">
    <property type="entry name" value="SHORT-CHAIN DEHYDROGENASE/REDUCTASE"/>
    <property type="match status" value="1"/>
</dbReference>
<dbReference type="EMBL" id="BMKE01000037">
    <property type="protein sequence ID" value="GGB53890.1"/>
    <property type="molecule type" value="Genomic_DNA"/>
</dbReference>
<dbReference type="RefSeq" id="WP_188630845.1">
    <property type="nucleotide sequence ID" value="NZ_BMKE01000037.1"/>
</dbReference>
<dbReference type="InterPro" id="IPR002347">
    <property type="entry name" value="SDR_fam"/>
</dbReference>
<evidence type="ECO:0000256" key="1">
    <source>
        <dbReference type="ARBA" id="ARBA00006484"/>
    </source>
</evidence>
<evidence type="ECO:0000313" key="6">
    <source>
        <dbReference type="Proteomes" id="UP000646152"/>
    </source>
</evidence>